<protein>
    <recommendedName>
        <fullName evidence="3">CBS domain-containing protein</fullName>
    </recommendedName>
</protein>
<evidence type="ECO:0000313" key="5">
    <source>
        <dbReference type="Proteomes" id="UP000095347"/>
    </source>
</evidence>
<dbReference type="PANTHER" id="PTHR43080">
    <property type="entry name" value="CBS DOMAIN-CONTAINING PROTEIN CBSX3, MITOCHONDRIAL"/>
    <property type="match status" value="1"/>
</dbReference>
<feature type="domain" description="CBS" evidence="3">
    <location>
        <begin position="7"/>
        <end position="67"/>
    </location>
</feature>
<dbReference type="Proteomes" id="UP000095347">
    <property type="component" value="Unassembled WGS sequence"/>
</dbReference>
<evidence type="ECO:0000313" key="4">
    <source>
        <dbReference type="EMBL" id="OEJ69620.1"/>
    </source>
</evidence>
<evidence type="ECO:0000256" key="2">
    <source>
        <dbReference type="PROSITE-ProRule" id="PRU00703"/>
    </source>
</evidence>
<dbReference type="InterPro" id="IPR046342">
    <property type="entry name" value="CBS_dom_sf"/>
</dbReference>
<name>A0A1E5QC16_9PROT</name>
<organism evidence="4 5">
    <name type="scientific">Magnetovibrio blakemorei</name>
    <dbReference type="NCBI Taxonomy" id="28181"/>
    <lineage>
        <taxon>Bacteria</taxon>
        <taxon>Pseudomonadati</taxon>
        <taxon>Pseudomonadota</taxon>
        <taxon>Alphaproteobacteria</taxon>
        <taxon>Rhodospirillales</taxon>
        <taxon>Magnetovibrionaceae</taxon>
        <taxon>Magnetovibrio</taxon>
    </lineage>
</organism>
<dbReference type="InterPro" id="IPR051257">
    <property type="entry name" value="Diverse_CBS-Domain"/>
</dbReference>
<dbReference type="InterPro" id="IPR044725">
    <property type="entry name" value="CBSX3_CBS_dom"/>
</dbReference>
<dbReference type="PANTHER" id="PTHR43080:SF2">
    <property type="entry name" value="CBS DOMAIN-CONTAINING PROTEIN"/>
    <property type="match status" value="1"/>
</dbReference>
<dbReference type="CDD" id="cd04623">
    <property type="entry name" value="CBS_pair_bac_euk"/>
    <property type="match status" value="1"/>
</dbReference>
<dbReference type="PROSITE" id="PS51371">
    <property type="entry name" value="CBS"/>
    <property type="match status" value="2"/>
</dbReference>
<dbReference type="AlphaFoldDB" id="A0A1E5QC16"/>
<gene>
    <name evidence="4" type="ORF">BEN30_01920</name>
</gene>
<accession>A0A1E5QC16</accession>
<evidence type="ECO:0000259" key="3">
    <source>
        <dbReference type="PROSITE" id="PS51371"/>
    </source>
</evidence>
<proteinExistence type="predicted"/>
<comment type="caution">
    <text evidence="4">The sequence shown here is derived from an EMBL/GenBank/DDBJ whole genome shotgun (WGS) entry which is preliminary data.</text>
</comment>
<sequence>MHVSEVLRKKGGLFTIKPDATVGEAVRRLKYHKISALPVSETEGSITGLITERDIMHAIAAHGPDALDMSIEQFMSQSVFYCAPEDTLKQITQIMVLNHARHLLVATDGKIVGIISKGDILRNQLDESELEVNVMRDCVRLMSLRP</sequence>
<evidence type="ECO:0000256" key="1">
    <source>
        <dbReference type="ARBA" id="ARBA00023122"/>
    </source>
</evidence>
<keyword evidence="1 2" id="KW-0129">CBS domain</keyword>
<dbReference type="EMBL" id="MCGG01000002">
    <property type="protein sequence ID" value="OEJ69620.1"/>
    <property type="molecule type" value="Genomic_DNA"/>
</dbReference>
<dbReference type="Gene3D" id="3.10.580.10">
    <property type="entry name" value="CBS-domain"/>
    <property type="match status" value="1"/>
</dbReference>
<feature type="domain" description="CBS" evidence="3">
    <location>
        <begin position="75"/>
        <end position="130"/>
    </location>
</feature>
<reference evidence="5" key="1">
    <citation type="submission" date="2016-07" db="EMBL/GenBank/DDBJ databases">
        <authorList>
            <person name="Florea S."/>
            <person name="Webb J.S."/>
            <person name="Jaromczyk J."/>
            <person name="Schardl C.L."/>
        </authorList>
    </citation>
    <scope>NUCLEOTIDE SEQUENCE [LARGE SCALE GENOMIC DNA]</scope>
    <source>
        <strain evidence="5">MV-1</strain>
    </source>
</reference>
<dbReference type="STRING" id="28181.BEN30_01920"/>
<dbReference type="SUPFAM" id="SSF54631">
    <property type="entry name" value="CBS-domain pair"/>
    <property type="match status" value="1"/>
</dbReference>
<dbReference type="Pfam" id="PF00571">
    <property type="entry name" value="CBS"/>
    <property type="match status" value="2"/>
</dbReference>
<keyword evidence="5" id="KW-1185">Reference proteome</keyword>
<dbReference type="InterPro" id="IPR000644">
    <property type="entry name" value="CBS_dom"/>
</dbReference>
<dbReference type="SMART" id="SM00116">
    <property type="entry name" value="CBS"/>
    <property type="match status" value="2"/>
</dbReference>